<sequence>MATKTSTSITSINSTVETMTFTAATIIATMITSTIVTVIRHQADFVPSATTTLSLSLSASEATPATTTTSTLSPSISEPLPRCVELLCGALKHFLQLCIHIPESLPRRHRHSPLPHVLDVVSMTSSG</sequence>
<evidence type="ECO:0000313" key="2">
    <source>
        <dbReference type="EMBL" id="KAA8628669.1"/>
    </source>
</evidence>
<keyword evidence="1" id="KW-0472">Membrane</keyword>
<feature type="transmembrane region" description="Helical" evidence="1">
    <location>
        <begin position="20"/>
        <end position="39"/>
    </location>
</feature>
<accession>A0A8S8ZGA3</accession>
<dbReference type="AlphaFoldDB" id="A0A8S8ZGA3"/>
<name>A0A8S8ZGA3_SORMA</name>
<comment type="caution">
    <text evidence="2">The sequence shown here is derived from an EMBL/GenBank/DDBJ whole genome shotgun (WGS) entry which is preliminary data.</text>
</comment>
<evidence type="ECO:0000313" key="3">
    <source>
        <dbReference type="Proteomes" id="UP000433876"/>
    </source>
</evidence>
<evidence type="ECO:0000256" key="1">
    <source>
        <dbReference type="SAM" id="Phobius"/>
    </source>
</evidence>
<proteinExistence type="predicted"/>
<dbReference type="EMBL" id="NMPR01000169">
    <property type="protein sequence ID" value="KAA8628669.1"/>
    <property type="molecule type" value="Genomic_DNA"/>
</dbReference>
<dbReference type="VEuPathDB" id="FungiDB:SMAC_07322"/>
<organism evidence="2 3">
    <name type="scientific">Sordaria macrospora</name>
    <dbReference type="NCBI Taxonomy" id="5147"/>
    <lineage>
        <taxon>Eukaryota</taxon>
        <taxon>Fungi</taxon>
        <taxon>Dikarya</taxon>
        <taxon>Ascomycota</taxon>
        <taxon>Pezizomycotina</taxon>
        <taxon>Sordariomycetes</taxon>
        <taxon>Sordariomycetidae</taxon>
        <taxon>Sordariales</taxon>
        <taxon>Sordariaceae</taxon>
        <taxon>Sordaria</taxon>
    </lineage>
</organism>
<dbReference type="Proteomes" id="UP000433876">
    <property type="component" value="Unassembled WGS sequence"/>
</dbReference>
<evidence type="ECO:0008006" key="4">
    <source>
        <dbReference type="Google" id="ProtNLM"/>
    </source>
</evidence>
<protein>
    <recommendedName>
        <fullName evidence="4">Transmembrane protein</fullName>
    </recommendedName>
</protein>
<reference evidence="2 3" key="1">
    <citation type="submission" date="2017-07" db="EMBL/GenBank/DDBJ databases">
        <title>Genome sequence of the Sordaria macrospora wild type strain R19027.</title>
        <authorList>
            <person name="Nowrousian M."/>
            <person name="Teichert I."/>
            <person name="Kueck U."/>
        </authorList>
    </citation>
    <scope>NUCLEOTIDE SEQUENCE [LARGE SCALE GENOMIC DNA]</scope>
    <source>
        <strain evidence="2 3">R19027</strain>
        <tissue evidence="2">Mycelium</tissue>
    </source>
</reference>
<keyword evidence="1" id="KW-0812">Transmembrane</keyword>
<keyword evidence="1" id="KW-1133">Transmembrane helix</keyword>
<gene>
    <name evidence="2" type="ORF">SMACR_07322</name>
</gene>